<organism evidence="1">
    <name type="scientific">marine metagenome</name>
    <dbReference type="NCBI Taxonomy" id="408172"/>
    <lineage>
        <taxon>unclassified sequences</taxon>
        <taxon>metagenomes</taxon>
        <taxon>ecological metagenomes</taxon>
    </lineage>
</organism>
<evidence type="ECO:0000313" key="1">
    <source>
        <dbReference type="EMBL" id="SUZ59113.1"/>
    </source>
</evidence>
<dbReference type="AlphaFoldDB" id="A0A381P090"/>
<reference evidence="1" key="1">
    <citation type="submission" date="2018-05" db="EMBL/GenBank/DDBJ databases">
        <authorList>
            <person name="Lanie J.A."/>
            <person name="Ng W.-L."/>
            <person name="Kazmierczak K.M."/>
            <person name="Andrzejewski T.M."/>
            <person name="Davidsen T.M."/>
            <person name="Wayne K.J."/>
            <person name="Tettelin H."/>
            <person name="Glass J.I."/>
            <person name="Rusch D."/>
            <person name="Podicherti R."/>
            <person name="Tsui H.-C.T."/>
            <person name="Winkler M.E."/>
        </authorList>
    </citation>
    <scope>NUCLEOTIDE SEQUENCE</scope>
</reference>
<proteinExistence type="predicted"/>
<sequence>MSTINAKENRAITADSRRMEPLLNGFLMLILEITSSLN</sequence>
<gene>
    <name evidence="1" type="ORF">METZ01_LOCUS11967</name>
</gene>
<accession>A0A381P090</accession>
<name>A0A381P090_9ZZZZ</name>
<dbReference type="EMBL" id="UINC01000664">
    <property type="protein sequence ID" value="SUZ59113.1"/>
    <property type="molecule type" value="Genomic_DNA"/>
</dbReference>
<protein>
    <submittedName>
        <fullName evidence="1">Uncharacterized protein</fullName>
    </submittedName>
</protein>